<keyword evidence="1 9" id="KW-0540">Nuclease</keyword>
<evidence type="ECO:0000313" key="13">
    <source>
        <dbReference type="Proteomes" id="UP000054623"/>
    </source>
</evidence>
<evidence type="ECO:0000256" key="7">
    <source>
        <dbReference type="ARBA" id="ARBA00023118"/>
    </source>
</evidence>
<reference evidence="12 13" key="2">
    <citation type="submission" date="2015-12" db="EMBL/GenBank/DDBJ databases">
        <title>Draft Genome Sequence of Desulfitobacterium hafniense Strain DH, a Sulfate-reducing Bacterium Isolated from Paddy Soils.</title>
        <authorList>
            <person name="Bao P."/>
            <person name="Zhang X."/>
            <person name="Li G."/>
        </authorList>
    </citation>
    <scope>NUCLEOTIDE SEQUENCE [LARGE SCALE GENOMIC DNA]</scope>
    <source>
        <strain evidence="12 13">DH</strain>
    </source>
</reference>
<proteinExistence type="inferred from homology"/>
<keyword evidence="2 9" id="KW-0479">Metal-binding</keyword>
<evidence type="ECO:0000256" key="5">
    <source>
        <dbReference type="ARBA" id="ARBA00023004"/>
    </source>
</evidence>
<dbReference type="InterPro" id="IPR022765">
    <property type="entry name" value="Dna2/Cas4_DUF83"/>
</dbReference>
<dbReference type="InterPro" id="IPR013343">
    <property type="entry name" value="CRISPR-assoc_prot_Cas4"/>
</dbReference>
<protein>
    <recommendedName>
        <fullName evidence="9">CRISPR-associated exonuclease Cas4</fullName>
        <ecNumber evidence="9">3.1.12.1</ecNumber>
    </recommendedName>
</protein>
<evidence type="ECO:0000256" key="8">
    <source>
        <dbReference type="ARBA" id="ARBA00023211"/>
    </source>
</evidence>
<dbReference type="EC" id="3.1.12.1" evidence="9"/>
<organism evidence="11">
    <name type="scientific">Desulfitobacterium hafniense</name>
    <name type="common">Desulfitobacterium frappieri</name>
    <dbReference type="NCBI Taxonomy" id="49338"/>
    <lineage>
        <taxon>Bacteria</taxon>
        <taxon>Bacillati</taxon>
        <taxon>Bacillota</taxon>
        <taxon>Clostridia</taxon>
        <taxon>Eubacteriales</taxon>
        <taxon>Desulfitobacteriaceae</taxon>
        <taxon>Desulfitobacterium</taxon>
    </lineage>
</organism>
<name>A0A098B4S3_DESHA</name>
<dbReference type="EMBL" id="LOCK01000050">
    <property type="protein sequence ID" value="KTE90044.1"/>
    <property type="molecule type" value="Genomic_DNA"/>
</dbReference>
<dbReference type="Gene3D" id="3.90.320.10">
    <property type="match status" value="1"/>
</dbReference>
<dbReference type="PATRIC" id="fig|49338.4.peg.3208"/>
<accession>A0A098B4S3</accession>
<dbReference type="RefSeq" id="WP_011460582.1">
    <property type="nucleotide sequence ID" value="NZ_JAYFNZ010000011.1"/>
</dbReference>
<dbReference type="PANTHER" id="PTHR37168">
    <property type="entry name" value="CRISPR-ASSOCIATED EXONUCLEASE CAS4"/>
    <property type="match status" value="1"/>
</dbReference>
<comment type="cofactor">
    <cofactor evidence="9">
        <name>Mg(2+)</name>
        <dbReference type="ChEBI" id="CHEBI:18420"/>
    </cofactor>
    <cofactor evidence="9">
        <name>Mn(2+)</name>
        <dbReference type="ChEBI" id="CHEBI:29035"/>
    </cofactor>
    <text evidence="9">Mg(2+) or Mn(2+) required for ssDNA cleavage activity.</text>
</comment>
<evidence type="ECO:0000313" key="12">
    <source>
        <dbReference type="EMBL" id="KTE90044.1"/>
    </source>
</evidence>
<dbReference type="EMBL" id="LK996017">
    <property type="protein sequence ID" value="CDX02871.1"/>
    <property type="molecule type" value="Genomic_DNA"/>
</dbReference>
<evidence type="ECO:0000256" key="4">
    <source>
        <dbReference type="ARBA" id="ARBA00022839"/>
    </source>
</evidence>
<dbReference type="GO" id="GO:0004527">
    <property type="term" value="F:exonuclease activity"/>
    <property type="evidence" value="ECO:0007669"/>
    <property type="project" value="UniProtKB-KW"/>
</dbReference>
<comment type="similarity">
    <text evidence="9">Belongs to the CRISPR-associated exonuclease Cas4 family.</text>
</comment>
<gene>
    <name evidence="12" type="ORF">AT727_08940</name>
    <name evidence="11" type="ORF">DPCES_2984</name>
</gene>
<dbReference type="Proteomes" id="UP000054623">
    <property type="component" value="Unassembled WGS sequence"/>
</dbReference>
<dbReference type="InterPro" id="IPR011604">
    <property type="entry name" value="PDDEXK-like_dom_sf"/>
</dbReference>
<evidence type="ECO:0000256" key="3">
    <source>
        <dbReference type="ARBA" id="ARBA00022801"/>
    </source>
</evidence>
<keyword evidence="6 9" id="KW-0411">Iron-sulfur</keyword>
<keyword evidence="4 9" id="KW-0269">Exonuclease</keyword>
<dbReference type="Pfam" id="PF01930">
    <property type="entry name" value="Cas_Cas4"/>
    <property type="match status" value="1"/>
</dbReference>
<comment type="cofactor">
    <cofactor evidence="9">
        <name>iron-sulfur cluster</name>
        <dbReference type="ChEBI" id="CHEBI:30408"/>
    </cofactor>
</comment>
<dbReference type="NCBIfam" id="TIGR00372">
    <property type="entry name" value="cas4"/>
    <property type="match status" value="1"/>
</dbReference>
<keyword evidence="7 9" id="KW-0051">Antiviral defense</keyword>
<dbReference type="GO" id="GO:0051536">
    <property type="term" value="F:iron-sulfur cluster binding"/>
    <property type="evidence" value="ECO:0007669"/>
    <property type="project" value="UniProtKB-KW"/>
</dbReference>
<dbReference type="AlphaFoldDB" id="A0A098B4S3"/>
<keyword evidence="5 9" id="KW-0408">Iron</keyword>
<evidence type="ECO:0000256" key="1">
    <source>
        <dbReference type="ARBA" id="ARBA00022722"/>
    </source>
</evidence>
<reference evidence="11" key="1">
    <citation type="submission" date="2014-07" db="EMBL/GenBank/DDBJ databases">
        <authorList>
            <person name="Hornung V.Bastian."/>
        </authorList>
    </citation>
    <scope>NUCLEOTIDE SEQUENCE</scope>
    <source>
        <strain evidence="11">PCE-S</strain>
    </source>
</reference>
<comment type="function">
    <text evidence="9">CRISPR (clustered regularly interspaced short palindromic repeat) is an adaptive immune system that provides protection against mobile genetic elements (viruses, transposable elements and conjugative plasmids). CRISPR clusters contain sequences complementary to antecedent mobile elements and target invading nucleic acids. CRISPR clusters are transcribed and processed into CRISPR RNA (crRNA).</text>
</comment>
<keyword evidence="3 9" id="KW-0378">Hydrolase</keyword>
<evidence type="ECO:0000313" key="11">
    <source>
        <dbReference type="EMBL" id="CDX02871.1"/>
    </source>
</evidence>
<dbReference type="GO" id="GO:0051607">
    <property type="term" value="P:defense response to virus"/>
    <property type="evidence" value="ECO:0007669"/>
    <property type="project" value="UniProtKB-KW"/>
</dbReference>
<feature type="domain" description="DUF83" evidence="10">
    <location>
        <begin position="9"/>
        <end position="169"/>
    </location>
</feature>
<evidence type="ECO:0000256" key="9">
    <source>
        <dbReference type="RuleBase" id="RU365022"/>
    </source>
</evidence>
<dbReference type="GO" id="GO:0046872">
    <property type="term" value="F:metal ion binding"/>
    <property type="evidence" value="ECO:0007669"/>
    <property type="project" value="UniProtKB-KW"/>
</dbReference>
<dbReference type="OrthoDB" id="9794720at2"/>
<sequence length="169" mass="20064">MEHPEFNLTGTHIWYYYCCPREVWLMLRQVNPDEDDSNLDLGRFIHEMSYARDKNKEISLGNIRLDIVRQDKEGLVIGEVKKSSKYAKSARMQLGFYLLELKERGIEAKGELFFPKERKKEEVALTEDMEKELLETMEKIRGIALLERPPQPQKIHFCRNCAYKEFCWA</sequence>
<evidence type="ECO:0000259" key="10">
    <source>
        <dbReference type="Pfam" id="PF01930"/>
    </source>
</evidence>
<evidence type="ECO:0000256" key="6">
    <source>
        <dbReference type="ARBA" id="ARBA00023014"/>
    </source>
</evidence>
<evidence type="ECO:0000256" key="2">
    <source>
        <dbReference type="ARBA" id="ARBA00022723"/>
    </source>
</evidence>
<dbReference type="PANTHER" id="PTHR37168:SF2">
    <property type="entry name" value="CRISPR-ASSOCIATED EXONUCLEASE CAS4"/>
    <property type="match status" value="1"/>
</dbReference>
<keyword evidence="8 9" id="KW-0464">Manganese</keyword>